<sequence length="335" mass="36253">MALVGVALVTLVWGLERYRTTFSKGELGLSLALAFGIALLALAPDVFAGIGELLSIERRPLAVALIANVTLVFLVLYLFARTRDNKQTIHELTRSLAVEQLSDVERATDPSVFIVIPAYNEASQVADVVAELPERIDGYDVTPVVVSDGSTDGTRRAAAETRALVVEHPINQGQGGALQTGFTIAREHDADIVVTMDADGQHPAEQLDEMIAPIAEGEADYVVGSRYLGTDRSDNGLARQSGIRVFTALINLIAKMNITDCTNGYRAIRGTALKQMTLTEERFSAPELLIEARKSGLRIAEVPVTIEQRAAGETKKPQLGYALGLTRTILVTWLR</sequence>
<dbReference type="InterPro" id="IPR001173">
    <property type="entry name" value="Glyco_trans_2-like"/>
</dbReference>
<dbReference type="Pfam" id="PF10066">
    <property type="entry name" value="DUF2304"/>
    <property type="match status" value="1"/>
</dbReference>
<evidence type="ECO:0000313" key="4">
    <source>
        <dbReference type="Proteomes" id="UP000663292"/>
    </source>
</evidence>
<dbReference type="InterPro" id="IPR029044">
    <property type="entry name" value="Nucleotide-diphossugar_trans"/>
</dbReference>
<evidence type="ECO:0000256" key="1">
    <source>
        <dbReference type="SAM" id="Phobius"/>
    </source>
</evidence>
<feature type="transmembrane region" description="Helical" evidence="1">
    <location>
        <begin position="60"/>
        <end position="80"/>
    </location>
</feature>
<dbReference type="CDD" id="cd04179">
    <property type="entry name" value="DPM_DPG-synthase_like"/>
    <property type="match status" value="1"/>
</dbReference>
<dbReference type="PANTHER" id="PTHR48090">
    <property type="entry name" value="UNDECAPRENYL-PHOSPHATE 4-DEOXY-4-FORMAMIDO-L-ARABINOSE TRANSFERASE-RELATED"/>
    <property type="match status" value="1"/>
</dbReference>
<dbReference type="AlphaFoldDB" id="A0A897NU03"/>
<dbReference type="InterPro" id="IPR050256">
    <property type="entry name" value="Glycosyltransferase_2"/>
</dbReference>
<evidence type="ECO:0000313" key="3">
    <source>
        <dbReference type="EMBL" id="QSG15721.1"/>
    </source>
</evidence>
<accession>A0A897NU03</accession>
<gene>
    <name evidence="3" type="ORF">HSEST_2206</name>
</gene>
<name>A0A897NU03_9EURY</name>
<feature type="transmembrane region" description="Helical" evidence="1">
    <location>
        <begin position="27"/>
        <end position="48"/>
    </location>
</feature>
<dbReference type="Pfam" id="PF00535">
    <property type="entry name" value="Glycos_transf_2"/>
    <property type="match status" value="1"/>
</dbReference>
<dbReference type="EMBL" id="CP064791">
    <property type="protein sequence ID" value="QSG15721.1"/>
    <property type="molecule type" value="Genomic_DNA"/>
</dbReference>
<dbReference type="PANTHER" id="PTHR48090:SF7">
    <property type="entry name" value="RFBJ PROTEIN"/>
    <property type="match status" value="1"/>
</dbReference>
<proteinExistence type="predicted"/>
<keyword evidence="3" id="KW-0808">Transferase</keyword>
<keyword evidence="1" id="KW-0472">Membrane</keyword>
<feature type="domain" description="Glycosyltransferase 2-like" evidence="2">
    <location>
        <begin position="114"/>
        <end position="275"/>
    </location>
</feature>
<reference evidence="3 4" key="1">
    <citation type="submission" date="2020-11" db="EMBL/GenBank/DDBJ databases">
        <title>Carbohydrate-dependent, anaerobic sulfur respiration: A novel catabolism in halophilic archaea.</title>
        <authorList>
            <person name="Sorokin D.Y."/>
            <person name="Messina E."/>
            <person name="Smedile F."/>
            <person name="La Cono V."/>
            <person name="Hallsworth J.E."/>
            <person name="Yakimov M.M."/>
        </authorList>
    </citation>
    <scope>NUCLEOTIDE SEQUENCE [LARGE SCALE GENOMIC DNA]</scope>
    <source>
        <strain evidence="3 4">HSR-Est</strain>
    </source>
</reference>
<dbReference type="Proteomes" id="UP000663292">
    <property type="component" value="Chromosome"/>
</dbReference>
<dbReference type="GO" id="GO:0016740">
    <property type="term" value="F:transferase activity"/>
    <property type="evidence" value="ECO:0007669"/>
    <property type="project" value="UniProtKB-KW"/>
</dbReference>
<keyword evidence="4" id="KW-1185">Reference proteome</keyword>
<keyword evidence="1" id="KW-1133">Transmembrane helix</keyword>
<dbReference type="SUPFAM" id="SSF53448">
    <property type="entry name" value="Nucleotide-diphospho-sugar transferases"/>
    <property type="match status" value="1"/>
</dbReference>
<protein>
    <submittedName>
        <fullName evidence="3">Glycosyl transferase family 2</fullName>
    </submittedName>
</protein>
<organism evidence="3 4">
    <name type="scientific">Halapricum desulfuricans</name>
    <dbReference type="NCBI Taxonomy" id="2841257"/>
    <lineage>
        <taxon>Archaea</taxon>
        <taxon>Methanobacteriati</taxon>
        <taxon>Methanobacteriota</taxon>
        <taxon>Stenosarchaea group</taxon>
        <taxon>Halobacteria</taxon>
        <taxon>Halobacteriales</taxon>
        <taxon>Haloarculaceae</taxon>
        <taxon>Halapricum</taxon>
    </lineage>
</organism>
<dbReference type="Gene3D" id="3.90.550.10">
    <property type="entry name" value="Spore Coat Polysaccharide Biosynthesis Protein SpsA, Chain A"/>
    <property type="match status" value="1"/>
</dbReference>
<evidence type="ECO:0000259" key="2">
    <source>
        <dbReference type="Pfam" id="PF00535"/>
    </source>
</evidence>
<dbReference type="InterPro" id="IPR019277">
    <property type="entry name" value="DUF2304"/>
</dbReference>
<keyword evidence="1" id="KW-0812">Transmembrane</keyword>